<dbReference type="EMBL" id="JBHSTI010000008">
    <property type="protein sequence ID" value="MFC6238479.1"/>
    <property type="molecule type" value="Genomic_DNA"/>
</dbReference>
<keyword evidence="3" id="KW-1185">Reference proteome</keyword>
<name>A0ABW1T2G1_9ACTN</name>
<dbReference type="Proteomes" id="UP001596138">
    <property type="component" value="Unassembled WGS sequence"/>
</dbReference>
<evidence type="ECO:0000313" key="3">
    <source>
        <dbReference type="Proteomes" id="UP001596138"/>
    </source>
</evidence>
<proteinExistence type="predicted"/>
<evidence type="ECO:0000313" key="2">
    <source>
        <dbReference type="EMBL" id="MFC6238479.1"/>
    </source>
</evidence>
<keyword evidence="1" id="KW-0472">Membrane</keyword>
<gene>
    <name evidence="2" type="ORF">ACFQGU_11370</name>
</gene>
<dbReference type="RefSeq" id="WP_386766730.1">
    <property type="nucleotide sequence ID" value="NZ_JBHSTI010000008.1"/>
</dbReference>
<keyword evidence="1" id="KW-0812">Transmembrane</keyword>
<organism evidence="2 3">
    <name type="scientific">Longivirga aurantiaca</name>
    <dbReference type="NCBI Taxonomy" id="1837743"/>
    <lineage>
        <taxon>Bacteria</taxon>
        <taxon>Bacillati</taxon>
        <taxon>Actinomycetota</taxon>
        <taxon>Actinomycetes</taxon>
        <taxon>Sporichthyales</taxon>
        <taxon>Sporichthyaceae</taxon>
        <taxon>Longivirga</taxon>
    </lineage>
</organism>
<keyword evidence="1" id="KW-1133">Transmembrane helix</keyword>
<reference evidence="3" key="1">
    <citation type="journal article" date="2019" name="Int. J. Syst. Evol. Microbiol.">
        <title>The Global Catalogue of Microorganisms (GCM) 10K type strain sequencing project: providing services to taxonomists for standard genome sequencing and annotation.</title>
        <authorList>
            <consortium name="The Broad Institute Genomics Platform"/>
            <consortium name="The Broad Institute Genome Sequencing Center for Infectious Disease"/>
            <person name="Wu L."/>
            <person name="Ma J."/>
        </authorList>
    </citation>
    <scope>NUCLEOTIDE SEQUENCE [LARGE SCALE GENOMIC DNA]</scope>
    <source>
        <strain evidence="3">CGMCC 4.7317</strain>
    </source>
</reference>
<feature type="transmembrane region" description="Helical" evidence="1">
    <location>
        <begin position="102"/>
        <end position="123"/>
    </location>
</feature>
<sequence length="128" mass="12912">MTDITPAAQSWETGLRRSVPVLGVVRLGLAALCATRPGETRLVGARELALGLGTLAAHRSGAPTSGWVAAMAVSDGGDALAFLAEAARPTPDGMAGGSRRKALWLAAFGASGLVAEGLTAYALRRAGE</sequence>
<evidence type="ECO:0000256" key="1">
    <source>
        <dbReference type="SAM" id="Phobius"/>
    </source>
</evidence>
<comment type="caution">
    <text evidence="2">The sequence shown here is derived from an EMBL/GenBank/DDBJ whole genome shotgun (WGS) entry which is preliminary data.</text>
</comment>
<accession>A0ABW1T2G1</accession>
<protein>
    <submittedName>
        <fullName evidence="2">Uncharacterized protein</fullName>
    </submittedName>
</protein>